<accession>Q7RK94</accession>
<dbReference type="AlphaFoldDB" id="Q7RK94"/>
<evidence type="ECO:0000256" key="1">
    <source>
        <dbReference type="SAM" id="Phobius"/>
    </source>
</evidence>
<comment type="caution">
    <text evidence="2">The sequence shown here is derived from an EMBL/GenBank/DDBJ whole genome shotgun (WGS) entry which is preliminary data.</text>
</comment>
<feature type="transmembrane region" description="Helical" evidence="1">
    <location>
        <begin position="375"/>
        <end position="394"/>
    </location>
</feature>
<reference evidence="2 3" key="1">
    <citation type="journal article" date="2002" name="Nature">
        <title>Genome sequence and comparative analysis of the model rodent malaria parasite Plasmodium yoelii yoelii.</title>
        <authorList>
            <person name="Carlton J.M."/>
            <person name="Angiuoli S.V."/>
            <person name="Suh B.B."/>
            <person name="Kooij T.W."/>
            <person name="Pertea M."/>
            <person name="Silva J.C."/>
            <person name="Ermolaeva M.D."/>
            <person name="Allen J.E."/>
            <person name="Selengut J.D."/>
            <person name="Koo H.L."/>
            <person name="Peterson J.D."/>
            <person name="Pop M."/>
            <person name="Kosack D.S."/>
            <person name="Shumway M.F."/>
            <person name="Bidwell S.L."/>
            <person name="Shallom S.J."/>
            <person name="van Aken S.E."/>
            <person name="Riedmuller S.B."/>
            <person name="Feldblyum T.V."/>
            <person name="Cho J.K."/>
            <person name="Quackenbush J."/>
            <person name="Sedegah M."/>
            <person name="Shoaibi A."/>
            <person name="Cummings L.M."/>
            <person name="Florens L."/>
            <person name="Yates J.R."/>
            <person name="Raine J.D."/>
            <person name="Sinden R.E."/>
            <person name="Harris M.A."/>
            <person name="Cunningham D.A."/>
            <person name="Preiser P.R."/>
            <person name="Bergman L.W."/>
            <person name="Vaidya A.B."/>
            <person name="van Lin L.H."/>
            <person name="Janse C.J."/>
            <person name="Waters A.P."/>
            <person name="Smith H.O."/>
            <person name="White O.R."/>
            <person name="Salzberg S.L."/>
            <person name="Venter J.C."/>
            <person name="Fraser C.M."/>
            <person name="Hoffman S.L."/>
            <person name="Gardner M.J."/>
            <person name="Carucci D.J."/>
        </authorList>
    </citation>
    <scope>NUCLEOTIDE SEQUENCE [LARGE SCALE GENOMIC DNA]</scope>
    <source>
        <strain evidence="2 3">17XNL</strain>
    </source>
</reference>
<proteinExistence type="predicted"/>
<dbReference type="InParanoid" id="Q7RK94"/>
<keyword evidence="1" id="KW-0812">Transmembrane</keyword>
<dbReference type="SUPFAM" id="SSF48371">
    <property type="entry name" value="ARM repeat"/>
    <property type="match status" value="1"/>
</dbReference>
<organism evidence="2 3">
    <name type="scientific">Plasmodium yoelii yoelii</name>
    <dbReference type="NCBI Taxonomy" id="73239"/>
    <lineage>
        <taxon>Eukaryota</taxon>
        <taxon>Sar</taxon>
        <taxon>Alveolata</taxon>
        <taxon>Apicomplexa</taxon>
        <taxon>Aconoidasida</taxon>
        <taxon>Haemosporida</taxon>
        <taxon>Plasmodiidae</taxon>
        <taxon>Plasmodium</taxon>
        <taxon>Plasmodium (Vinckeia)</taxon>
    </lineage>
</organism>
<keyword evidence="3" id="KW-1185">Reference proteome</keyword>
<keyword evidence="1" id="KW-0472">Membrane</keyword>
<dbReference type="Proteomes" id="UP000008553">
    <property type="component" value="Unassembled WGS sequence"/>
</dbReference>
<dbReference type="GO" id="GO:0042393">
    <property type="term" value="F:histone binding"/>
    <property type="evidence" value="ECO:0007669"/>
    <property type="project" value="TreeGrafter"/>
</dbReference>
<sequence>MVKNCIYMAQCVLIIDKDMMNKSDFFLTLEKDLKNSNTCMNILNNLIILTYYMIKNFGSSCNKFVFNLLRFFKHENSFIRYLSFYMLSKLISEDYVKFNNQFFFGFLYLLADKNEIIRKQSLSVFKHIVLIYNKSNLINYMIDFIFVLNNFYSIKLSKHLIHIGNHFEIKNPEDRYKIYCLLIENLTNSEKFSFQQKLINEYLIQYVYDYDNYYFSDEHAKEKKGDDGINTRAKHNNIIPINDEGNEGSVLKDVLLILSSRLMKIKIKKDFAKLEEKNKNIKIKNVESSVKVLNDLMKNILKKNTLPILLSLRAIMLKTKSFFFKYINNLIIYLCIDYKDSLEELILEAHTRNEIFSDIQHFVYTDNLRLLLVEAHNFFAVSSILLILTNLFFYNTTKKIIK</sequence>
<gene>
    <name evidence="2" type="ORF">PY03007</name>
</gene>
<keyword evidence="1" id="KW-1133">Transmembrane helix</keyword>
<dbReference type="EMBL" id="AABL01000848">
    <property type="protein sequence ID" value="EAA22533.1"/>
    <property type="molecule type" value="Genomic_DNA"/>
</dbReference>
<dbReference type="STRING" id="73239.Q7RK94"/>
<dbReference type="GO" id="GO:0010032">
    <property type="term" value="P:meiotic chromosome condensation"/>
    <property type="evidence" value="ECO:0007669"/>
    <property type="project" value="TreeGrafter"/>
</dbReference>
<dbReference type="PANTHER" id="PTHR14222:SF2">
    <property type="entry name" value="CONDENSIN COMPLEX SUBUNIT 1"/>
    <property type="match status" value="1"/>
</dbReference>
<dbReference type="GO" id="GO:0000796">
    <property type="term" value="C:condensin complex"/>
    <property type="evidence" value="ECO:0007669"/>
    <property type="project" value="TreeGrafter"/>
</dbReference>
<name>Q7RK94_PLAYO</name>
<dbReference type="GO" id="GO:0000779">
    <property type="term" value="C:condensed chromosome, centromeric region"/>
    <property type="evidence" value="ECO:0007669"/>
    <property type="project" value="TreeGrafter"/>
</dbReference>
<dbReference type="PaxDb" id="73239-Q7RK94"/>
<evidence type="ECO:0000313" key="2">
    <source>
        <dbReference type="EMBL" id="EAA22533.1"/>
    </source>
</evidence>
<protein>
    <submittedName>
        <fullName evidence="2">Uncharacterized protein</fullName>
    </submittedName>
</protein>
<dbReference type="InterPro" id="IPR016024">
    <property type="entry name" value="ARM-type_fold"/>
</dbReference>
<dbReference type="PANTHER" id="PTHR14222">
    <property type="entry name" value="CONDENSIN"/>
    <property type="match status" value="1"/>
</dbReference>
<evidence type="ECO:0000313" key="3">
    <source>
        <dbReference type="Proteomes" id="UP000008553"/>
    </source>
</evidence>
<dbReference type="InterPro" id="IPR026971">
    <property type="entry name" value="CND1/NCAPD3"/>
</dbReference>
<dbReference type="GO" id="GO:0007076">
    <property type="term" value="P:mitotic chromosome condensation"/>
    <property type="evidence" value="ECO:0007669"/>
    <property type="project" value="InterPro"/>
</dbReference>